<evidence type="ECO:0000256" key="2">
    <source>
        <dbReference type="ARBA" id="ARBA00022630"/>
    </source>
</evidence>
<sequence length="213" mass="22901">MRTDFDPDALGAGRFYQFLTQVIVPRPIAWVVTRSADGVDNLAPHSFFTVASTDPPIVQFTSVGEKDSLRNAEATGEFTVCLTPEKLIEEINATATDFPADESEIDATGLTREPSSHIATPRIAESPVALECRLERTVPLGNCTLVLGRVVHAVVDSEALVDGRPDARRLAPIARLGGSEWSTLGEVLATPRIRYDEWPGHFSGAASEGSPSS</sequence>
<dbReference type="PANTHER" id="PTHR33798">
    <property type="entry name" value="FLAVOPROTEIN OXYGENASE"/>
    <property type="match status" value="1"/>
</dbReference>
<proteinExistence type="inferred from homology"/>
<dbReference type="Gene3D" id="2.30.110.10">
    <property type="entry name" value="Electron Transport, Fmn-binding Protein, Chain A"/>
    <property type="match status" value="1"/>
</dbReference>
<evidence type="ECO:0000313" key="7">
    <source>
        <dbReference type="Proteomes" id="UP001595909"/>
    </source>
</evidence>
<comment type="caution">
    <text evidence="6">The sequence shown here is derived from an EMBL/GenBank/DDBJ whole genome shotgun (WGS) entry which is preliminary data.</text>
</comment>
<dbReference type="EMBL" id="JBHSIM010000052">
    <property type="protein sequence ID" value="MFC4835968.1"/>
    <property type="molecule type" value="Genomic_DNA"/>
</dbReference>
<dbReference type="Pfam" id="PF01613">
    <property type="entry name" value="Flavin_Reduct"/>
    <property type="match status" value="1"/>
</dbReference>
<feature type="domain" description="Flavin reductase like" evidence="5">
    <location>
        <begin position="21"/>
        <end position="168"/>
    </location>
</feature>
<name>A0ABV9RP12_9PSEU</name>
<dbReference type="RefSeq" id="WP_274189982.1">
    <property type="nucleotide sequence ID" value="NZ_BAABHN010000052.1"/>
</dbReference>
<keyword evidence="2" id="KW-0285">Flavoprotein</keyword>
<dbReference type="InterPro" id="IPR012349">
    <property type="entry name" value="Split_barrel_FMN-bd"/>
</dbReference>
<reference evidence="7" key="1">
    <citation type="journal article" date="2019" name="Int. J. Syst. Evol. Microbiol.">
        <title>The Global Catalogue of Microorganisms (GCM) 10K type strain sequencing project: providing services to taxonomists for standard genome sequencing and annotation.</title>
        <authorList>
            <consortium name="The Broad Institute Genomics Platform"/>
            <consortium name="The Broad Institute Genome Sequencing Center for Infectious Disease"/>
            <person name="Wu L."/>
            <person name="Ma J."/>
        </authorList>
    </citation>
    <scope>NUCLEOTIDE SEQUENCE [LARGE SCALE GENOMIC DNA]</scope>
    <source>
        <strain evidence="7">CCUG 50347</strain>
    </source>
</reference>
<dbReference type="SUPFAM" id="SSF50475">
    <property type="entry name" value="FMN-binding split barrel"/>
    <property type="match status" value="1"/>
</dbReference>
<evidence type="ECO:0000259" key="5">
    <source>
        <dbReference type="SMART" id="SM00903"/>
    </source>
</evidence>
<organism evidence="6 7">
    <name type="scientific">Actinomycetospora chibensis</name>
    <dbReference type="NCBI Taxonomy" id="663606"/>
    <lineage>
        <taxon>Bacteria</taxon>
        <taxon>Bacillati</taxon>
        <taxon>Actinomycetota</taxon>
        <taxon>Actinomycetes</taxon>
        <taxon>Pseudonocardiales</taxon>
        <taxon>Pseudonocardiaceae</taxon>
        <taxon>Actinomycetospora</taxon>
    </lineage>
</organism>
<dbReference type="PANTHER" id="PTHR33798:SF5">
    <property type="entry name" value="FLAVIN REDUCTASE LIKE DOMAIN-CONTAINING PROTEIN"/>
    <property type="match status" value="1"/>
</dbReference>
<evidence type="ECO:0000256" key="3">
    <source>
        <dbReference type="ARBA" id="ARBA00022643"/>
    </source>
</evidence>
<keyword evidence="3" id="KW-0288">FMN</keyword>
<evidence type="ECO:0000313" key="6">
    <source>
        <dbReference type="EMBL" id="MFC4835968.1"/>
    </source>
</evidence>
<protein>
    <submittedName>
        <fullName evidence="6">Flavin reductase family protein</fullName>
        <ecNumber evidence="6">1.5.1.-</ecNumber>
    </submittedName>
</protein>
<evidence type="ECO:0000256" key="1">
    <source>
        <dbReference type="ARBA" id="ARBA00001917"/>
    </source>
</evidence>
<accession>A0ABV9RP12</accession>
<comment type="cofactor">
    <cofactor evidence="1">
        <name>FMN</name>
        <dbReference type="ChEBI" id="CHEBI:58210"/>
    </cofactor>
</comment>
<gene>
    <name evidence="6" type="ORF">ACFPEL_26420</name>
</gene>
<dbReference type="InterPro" id="IPR002563">
    <property type="entry name" value="Flavin_Rdtase-like_dom"/>
</dbReference>
<keyword evidence="7" id="KW-1185">Reference proteome</keyword>
<evidence type="ECO:0000256" key="4">
    <source>
        <dbReference type="ARBA" id="ARBA00038054"/>
    </source>
</evidence>
<keyword evidence="6" id="KW-0560">Oxidoreductase</keyword>
<dbReference type="GO" id="GO:0016491">
    <property type="term" value="F:oxidoreductase activity"/>
    <property type="evidence" value="ECO:0007669"/>
    <property type="project" value="UniProtKB-KW"/>
</dbReference>
<dbReference type="EC" id="1.5.1.-" evidence="6"/>
<comment type="similarity">
    <text evidence="4">Belongs to the flavoredoxin family.</text>
</comment>
<dbReference type="Proteomes" id="UP001595909">
    <property type="component" value="Unassembled WGS sequence"/>
</dbReference>
<dbReference type="SMART" id="SM00903">
    <property type="entry name" value="Flavin_Reduct"/>
    <property type="match status" value="1"/>
</dbReference>